<evidence type="ECO:0000256" key="3">
    <source>
        <dbReference type="SAM" id="MobiDB-lite"/>
    </source>
</evidence>
<dbReference type="InterPro" id="IPR012677">
    <property type="entry name" value="Nucleotide-bd_a/b_plait_sf"/>
</dbReference>
<evidence type="ECO:0000313" key="5">
    <source>
        <dbReference type="EMBL" id="KAF5250655.1"/>
    </source>
</evidence>
<dbReference type="SUPFAM" id="SSF54928">
    <property type="entry name" value="RNA-binding domain, RBD"/>
    <property type="match status" value="1"/>
</dbReference>
<accession>A0A8H5E856</accession>
<sequence>MNTLTSATTLNPTVSDDLPLAGTPHLEAESQDACRNADRDLGLHCTVNHPGGGELARSRLISLNVSRRSLNTETICASANRPYFGVLSGPRGAQIMARGLGSNASESRAASRKNLLGTGNLSASCRFLHPMPAEATVQADVGPGDETGIYYITICNLPFATSWQELKDWTRTACVVDHIEVFQSSTSGWVRVRGRDNFERAWALLNGGVFKGRSIIASDRNREHSIKIKELATPPQAVISQTLQYQATPPSPYFLPTPMAMSPQYSAAPGQYYIASYPPGNSPRFTTQSFSNPSYSQQLPVTVTTNTPATYVAASPGSYYTYNDTGTRLFPPKPGAVSYSPQYQHEGSQLALPYRGISEHPGYYPNCSFSSGEPSYRSEYAVPETRKLCVSPFPQQAEADEVKSWVRRKVDKDKIESIEIPKNSDSNYLRGYILVVFENVAAANIAMEQFNKARFQGRRMIARPTREDVEVEGLGEPSVSHESSNWADPERSEANVPTAPSRRRDDGRRRNEKSQRSKNKGTKPTGSDKKKATEKKSSSSRKSSGSQVDKKLSSKKASAEKEISVKDEKLVIVDGTSHHHDKH</sequence>
<dbReference type="InterPro" id="IPR035979">
    <property type="entry name" value="RBD_domain_sf"/>
</dbReference>
<proteinExistence type="predicted"/>
<feature type="compositionally biased region" description="Basic and acidic residues" evidence="3">
    <location>
        <begin position="548"/>
        <end position="571"/>
    </location>
</feature>
<organism evidence="5 6">
    <name type="scientific">Fusarium oxysporum</name>
    <name type="common">Fusarium vascular wilt</name>
    <dbReference type="NCBI Taxonomy" id="5507"/>
    <lineage>
        <taxon>Eukaryota</taxon>
        <taxon>Fungi</taxon>
        <taxon>Dikarya</taxon>
        <taxon>Ascomycota</taxon>
        <taxon>Pezizomycotina</taxon>
        <taxon>Sordariomycetes</taxon>
        <taxon>Hypocreomycetidae</taxon>
        <taxon>Hypocreales</taxon>
        <taxon>Nectriaceae</taxon>
        <taxon>Fusarium</taxon>
        <taxon>Fusarium oxysporum species complex</taxon>
    </lineage>
</organism>
<feature type="region of interest" description="Disordered" evidence="3">
    <location>
        <begin position="1"/>
        <end position="20"/>
    </location>
</feature>
<keyword evidence="1 2" id="KW-0694">RNA-binding</keyword>
<dbReference type="Gene3D" id="3.30.70.330">
    <property type="match status" value="2"/>
</dbReference>
<dbReference type="AlphaFoldDB" id="A0A8H5E856"/>
<feature type="compositionally biased region" description="Basic and acidic residues" evidence="3">
    <location>
        <begin position="502"/>
        <end position="515"/>
    </location>
</feature>
<dbReference type="SMART" id="SM00360">
    <property type="entry name" value="RRM"/>
    <property type="match status" value="2"/>
</dbReference>
<protein>
    <recommendedName>
        <fullName evidence="4">RRM domain-containing protein</fullName>
    </recommendedName>
</protein>
<dbReference type="EMBL" id="JAAFOW010003617">
    <property type="protein sequence ID" value="KAF5250655.1"/>
    <property type="molecule type" value="Genomic_DNA"/>
</dbReference>
<dbReference type="InterPro" id="IPR050502">
    <property type="entry name" value="Euk_RNA-bind_prot"/>
</dbReference>
<evidence type="ECO:0000313" key="6">
    <source>
        <dbReference type="Proteomes" id="UP000558688"/>
    </source>
</evidence>
<feature type="domain" description="RRM" evidence="4">
    <location>
        <begin position="386"/>
        <end position="467"/>
    </location>
</feature>
<feature type="compositionally biased region" description="Polar residues" evidence="3">
    <location>
        <begin position="1"/>
        <end position="14"/>
    </location>
</feature>
<dbReference type="CDD" id="cd00590">
    <property type="entry name" value="RRM_SF"/>
    <property type="match status" value="1"/>
</dbReference>
<evidence type="ECO:0000259" key="4">
    <source>
        <dbReference type="PROSITE" id="PS50102"/>
    </source>
</evidence>
<evidence type="ECO:0000256" key="2">
    <source>
        <dbReference type="PROSITE-ProRule" id="PRU00176"/>
    </source>
</evidence>
<name>A0A8H5E856_FUSOX</name>
<dbReference type="PANTHER" id="PTHR48025">
    <property type="entry name" value="OS02G0815200 PROTEIN"/>
    <property type="match status" value="1"/>
</dbReference>
<dbReference type="Proteomes" id="UP000558688">
    <property type="component" value="Unassembled WGS sequence"/>
</dbReference>
<evidence type="ECO:0000256" key="1">
    <source>
        <dbReference type="ARBA" id="ARBA00022884"/>
    </source>
</evidence>
<dbReference type="InterPro" id="IPR000504">
    <property type="entry name" value="RRM_dom"/>
</dbReference>
<dbReference type="GO" id="GO:0003729">
    <property type="term" value="F:mRNA binding"/>
    <property type="evidence" value="ECO:0007669"/>
    <property type="project" value="TreeGrafter"/>
</dbReference>
<feature type="region of interest" description="Disordered" evidence="3">
    <location>
        <begin position="466"/>
        <end position="583"/>
    </location>
</feature>
<dbReference type="PROSITE" id="PS50102">
    <property type="entry name" value="RRM"/>
    <property type="match status" value="1"/>
</dbReference>
<gene>
    <name evidence="5" type="ORF">FOXYS1_14859</name>
</gene>
<comment type="caution">
    <text evidence="5">The sequence shown here is derived from an EMBL/GenBank/DDBJ whole genome shotgun (WGS) entry which is preliminary data.</text>
</comment>
<feature type="compositionally biased region" description="Basic and acidic residues" evidence="3">
    <location>
        <begin position="526"/>
        <end position="537"/>
    </location>
</feature>
<reference evidence="5" key="1">
    <citation type="submission" date="2020-02" db="EMBL/GenBank/DDBJ databases">
        <title>Identification and distribution of gene clusters putatively required for synthesis of sphingolipid metabolism inhibitors in phylogenetically diverse species of the filamentous fungus Fusarium.</title>
        <authorList>
            <person name="Kim H.-S."/>
            <person name="Busman M."/>
            <person name="Brown D.W."/>
            <person name="Divon H."/>
            <person name="Uhlig S."/>
            <person name="Proctor R.H."/>
        </authorList>
    </citation>
    <scope>NUCLEOTIDE SEQUENCE [LARGE SCALE GENOMIC DNA]</scope>
    <source>
        <strain evidence="5">NRRL 39464</strain>
    </source>
</reference>
<dbReference type="PANTHER" id="PTHR48025:SF1">
    <property type="entry name" value="RRM DOMAIN-CONTAINING PROTEIN"/>
    <property type="match status" value="1"/>
</dbReference>